<comment type="caution">
    <text evidence="2">The sequence shown here is derived from an EMBL/GenBank/DDBJ whole genome shotgun (WGS) entry which is preliminary data.</text>
</comment>
<dbReference type="PRINTS" id="PR00853">
    <property type="entry name" value="XPGRADSUPER"/>
</dbReference>
<dbReference type="SUPFAM" id="SSF88723">
    <property type="entry name" value="PIN domain-like"/>
    <property type="match status" value="1"/>
</dbReference>
<protein>
    <recommendedName>
        <fullName evidence="1">XPG-I domain-containing protein</fullName>
    </recommendedName>
</protein>
<keyword evidence="3" id="KW-1185">Reference proteome</keyword>
<dbReference type="InterPro" id="IPR006084">
    <property type="entry name" value="XPG/Rad2"/>
</dbReference>
<dbReference type="EMBL" id="JAACJP010000003">
    <property type="protein sequence ID" value="KAF5385881.1"/>
    <property type="molecule type" value="Genomic_DNA"/>
</dbReference>
<dbReference type="OrthoDB" id="2148513at2759"/>
<accession>A0A8H5M9W4</accession>
<dbReference type="GO" id="GO:0006974">
    <property type="term" value="P:DNA damage response"/>
    <property type="evidence" value="ECO:0007669"/>
    <property type="project" value="UniProtKB-ARBA"/>
</dbReference>
<dbReference type="Proteomes" id="UP000565441">
    <property type="component" value="Unassembled WGS sequence"/>
</dbReference>
<dbReference type="InterPro" id="IPR006085">
    <property type="entry name" value="XPG_DNA_repair_N"/>
</dbReference>
<feature type="domain" description="XPG-I" evidence="1">
    <location>
        <begin position="125"/>
        <end position="196"/>
    </location>
</feature>
<gene>
    <name evidence="2" type="ORF">D9615_002450</name>
</gene>
<dbReference type="Pfam" id="PF00752">
    <property type="entry name" value="XPG_N"/>
    <property type="match status" value="1"/>
</dbReference>
<dbReference type="Gene3D" id="1.10.150.20">
    <property type="entry name" value="5' to 3' exonuclease, C-terminal subdomain"/>
    <property type="match status" value="1"/>
</dbReference>
<dbReference type="GO" id="GO:0017108">
    <property type="term" value="F:5'-flap endonuclease activity"/>
    <property type="evidence" value="ECO:0007669"/>
    <property type="project" value="TreeGrafter"/>
</dbReference>
<organism evidence="2 3">
    <name type="scientific">Tricholomella constricta</name>
    <dbReference type="NCBI Taxonomy" id="117010"/>
    <lineage>
        <taxon>Eukaryota</taxon>
        <taxon>Fungi</taxon>
        <taxon>Dikarya</taxon>
        <taxon>Basidiomycota</taxon>
        <taxon>Agaricomycotina</taxon>
        <taxon>Agaricomycetes</taxon>
        <taxon>Agaricomycetidae</taxon>
        <taxon>Agaricales</taxon>
        <taxon>Tricholomatineae</taxon>
        <taxon>Lyophyllaceae</taxon>
        <taxon>Tricholomella</taxon>
    </lineage>
</organism>
<dbReference type="Gene3D" id="3.40.50.1010">
    <property type="entry name" value="5'-nuclease"/>
    <property type="match status" value="2"/>
</dbReference>
<evidence type="ECO:0000259" key="1">
    <source>
        <dbReference type="SMART" id="SM00484"/>
    </source>
</evidence>
<reference evidence="2 3" key="1">
    <citation type="journal article" date="2020" name="ISME J.">
        <title>Uncovering the hidden diversity of litter-decomposition mechanisms in mushroom-forming fungi.</title>
        <authorList>
            <person name="Floudas D."/>
            <person name="Bentzer J."/>
            <person name="Ahren D."/>
            <person name="Johansson T."/>
            <person name="Persson P."/>
            <person name="Tunlid A."/>
        </authorList>
    </citation>
    <scope>NUCLEOTIDE SEQUENCE [LARGE SCALE GENOMIC DNA]</scope>
    <source>
        <strain evidence="2 3">CBS 661.87</strain>
    </source>
</reference>
<dbReference type="Pfam" id="PF00867">
    <property type="entry name" value="XPG_I"/>
    <property type="match status" value="1"/>
</dbReference>
<dbReference type="InterPro" id="IPR006086">
    <property type="entry name" value="XPG-I_dom"/>
</dbReference>
<name>A0A8H5M9W4_9AGAR</name>
<dbReference type="SMART" id="SM00484">
    <property type="entry name" value="XPGI"/>
    <property type="match status" value="1"/>
</dbReference>
<dbReference type="PANTHER" id="PTHR11081">
    <property type="entry name" value="FLAP ENDONUCLEASE FAMILY MEMBER"/>
    <property type="match status" value="1"/>
</dbReference>
<dbReference type="PANTHER" id="PTHR11081:SF75">
    <property type="entry name" value="ENDONUCLEASE, PUTATIVE (AFU_ORTHOLOGUE AFUA_3G13260)-RELATED"/>
    <property type="match status" value="1"/>
</dbReference>
<sequence length="239" mass="25914">MIATIMGVAGLWKPAVQVRTLTQVATVEGFESQRRGSCTLFIGVDASILLNRAQYAAYHQKGGLNMQAGENLPLQILFWQICRMLALPVTPVYVFEGNKGPLYKRGREVKTTPHALTNSFQELLTSVGFHFYVAPGEAEAELAELSKSGKIDAVMTEDVDAFLFGATHVFRIPNISKDGDLVSIYTLDTIQSSLSLSTSKMVLIAILSGGDYDTEGLSGCGIDTALKLNQNTSPAEDLY</sequence>
<dbReference type="AlphaFoldDB" id="A0A8H5M9W4"/>
<evidence type="ECO:0000313" key="3">
    <source>
        <dbReference type="Proteomes" id="UP000565441"/>
    </source>
</evidence>
<dbReference type="InterPro" id="IPR029060">
    <property type="entry name" value="PIN-like_dom_sf"/>
</dbReference>
<proteinExistence type="predicted"/>
<evidence type="ECO:0000313" key="2">
    <source>
        <dbReference type="EMBL" id="KAF5385881.1"/>
    </source>
</evidence>
<dbReference type="CDD" id="cd09870">
    <property type="entry name" value="PIN_YEN1"/>
    <property type="match status" value="1"/>
</dbReference>